<evidence type="ECO:0000313" key="3">
    <source>
        <dbReference type="Proteomes" id="UP000054359"/>
    </source>
</evidence>
<sequence>MSCRCSTDHAFAVESYFSSGRSIIAMQREFRNHFNIVPIGHVPDRKSILLLVDTFRETSNVQKKKALEVHQEPSGLN</sequence>
<dbReference type="Proteomes" id="UP000054359">
    <property type="component" value="Unassembled WGS sequence"/>
</dbReference>
<evidence type="ECO:0000313" key="2">
    <source>
        <dbReference type="EMBL" id="KFM61606.1"/>
    </source>
</evidence>
<evidence type="ECO:0000259" key="1">
    <source>
        <dbReference type="Pfam" id="PF16087"/>
    </source>
</evidence>
<organism evidence="2 3">
    <name type="scientific">Stegodyphus mimosarum</name>
    <name type="common">African social velvet spider</name>
    <dbReference type="NCBI Taxonomy" id="407821"/>
    <lineage>
        <taxon>Eukaryota</taxon>
        <taxon>Metazoa</taxon>
        <taxon>Ecdysozoa</taxon>
        <taxon>Arthropoda</taxon>
        <taxon>Chelicerata</taxon>
        <taxon>Arachnida</taxon>
        <taxon>Araneae</taxon>
        <taxon>Araneomorphae</taxon>
        <taxon>Entelegynae</taxon>
        <taxon>Eresoidea</taxon>
        <taxon>Eresidae</taxon>
        <taxon>Stegodyphus</taxon>
    </lineage>
</organism>
<dbReference type="AlphaFoldDB" id="A0A087T917"/>
<accession>A0A087T917</accession>
<protein>
    <recommendedName>
        <fullName evidence="1">DUF4817 domain-containing protein</fullName>
    </recommendedName>
</protein>
<dbReference type="InterPro" id="IPR032135">
    <property type="entry name" value="DUF4817"/>
</dbReference>
<dbReference type="EMBL" id="KK114052">
    <property type="protein sequence ID" value="KFM61606.1"/>
    <property type="molecule type" value="Genomic_DNA"/>
</dbReference>
<feature type="domain" description="DUF4817" evidence="1">
    <location>
        <begin position="8"/>
        <end position="58"/>
    </location>
</feature>
<keyword evidence="3" id="KW-1185">Reference proteome</keyword>
<dbReference type="STRING" id="407821.A0A087T917"/>
<name>A0A087T917_STEMI</name>
<dbReference type="OrthoDB" id="9979538at2759"/>
<dbReference type="Pfam" id="PF16087">
    <property type="entry name" value="DUF4817"/>
    <property type="match status" value="1"/>
</dbReference>
<gene>
    <name evidence="2" type="ORF">X975_19592</name>
</gene>
<proteinExistence type="predicted"/>
<feature type="non-terminal residue" evidence="2">
    <location>
        <position position="77"/>
    </location>
</feature>
<reference evidence="2 3" key="1">
    <citation type="submission" date="2013-11" db="EMBL/GenBank/DDBJ databases">
        <title>Genome sequencing of Stegodyphus mimosarum.</title>
        <authorList>
            <person name="Bechsgaard J."/>
        </authorList>
    </citation>
    <scope>NUCLEOTIDE SEQUENCE [LARGE SCALE GENOMIC DNA]</scope>
</reference>